<accession>A0A0F4TKZ3</accession>
<evidence type="ECO:0008006" key="3">
    <source>
        <dbReference type="Google" id="ProtNLM"/>
    </source>
</evidence>
<dbReference type="PATRIC" id="fig|294.131.peg.402"/>
<gene>
    <name evidence="1" type="ORF">VC34_11715</name>
</gene>
<dbReference type="Proteomes" id="UP000033500">
    <property type="component" value="Unassembled WGS sequence"/>
</dbReference>
<proteinExistence type="predicted"/>
<protein>
    <recommendedName>
        <fullName evidence="3">DUF2971 domain-containing protein</fullName>
    </recommendedName>
</protein>
<reference evidence="1 2" key="1">
    <citation type="submission" date="2015-03" db="EMBL/GenBank/DDBJ databases">
        <title>Comparative genomics of Pseudomonas insights into diversity of traits involved in vanlence and defense.</title>
        <authorList>
            <person name="Qin Y."/>
        </authorList>
    </citation>
    <scope>NUCLEOTIDE SEQUENCE [LARGE SCALE GENOMIC DNA]</scope>
    <source>
        <strain evidence="1 2">C3</strain>
    </source>
</reference>
<dbReference type="EMBL" id="LACD01000012">
    <property type="protein sequence ID" value="KJZ44744.1"/>
    <property type="molecule type" value="Genomic_DNA"/>
</dbReference>
<name>A0A0F4TKZ3_PSEFL</name>
<evidence type="ECO:0000313" key="2">
    <source>
        <dbReference type="Proteomes" id="UP000033500"/>
    </source>
</evidence>
<dbReference type="AlphaFoldDB" id="A0A0F4TKZ3"/>
<evidence type="ECO:0000313" key="1">
    <source>
        <dbReference type="EMBL" id="KJZ44744.1"/>
    </source>
</evidence>
<comment type="caution">
    <text evidence="1">The sequence shown here is derived from an EMBL/GenBank/DDBJ whole genome shotgun (WGS) entry which is preliminary data.</text>
</comment>
<organism evidence="1 2">
    <name type="scientific">Pseudomonas fluorescens</name>
    <dbReference type="NCBI Taxonomy" id="294"/>
    <lineage>
        <taxon>Bacteria</taxon>
        <taxon>Pseudomonadati</taxon>
        <taxon>Pseudomonadota</taxon>
        <taxon>Gammaproteobacteria</taxon>
        <taxon>Pseudomonadales</taxon>
        <taxon>Pseudomonadaceae</taxon>
        <taxon>Pseudomonas</taxon>
    </lineage>
</organism>
<sequence>MTNRLTTELRRLSFENHDYCISCGYSFCKGDTAHLGYGFDDSPLYACDACISKLKETATRVHFTPRPYAVPAPSSQLWRYMDFTKYVSLLSSRGLYFTRTDCFEDIFEGAKGLKKNKAKWDSHYLDFFRSAIKNPPEGYNCELSESEVEEQAQKLICDLETGGEAHKKRTFVSCWHESEHESEAMWRLYSSFLANAVAVRTSYKSLYLSLGRDPSISIGRIEYINLKDKYAGVYKSFWRKRKSFEHEREVRALLQDFESPDLGRLLPCDLDVLIEEVFVSPKAPPWFVHLINDVNEKYGVKVKVSPSELGEEPFF</sequence>